<dbReference type="EMBL" id="QTTT01000001">
    <property type="protein sequence ID" value="REE94722.1"/>
    <property type="molecule type" value="Genomic_DNA"/>
</dbReference>
<comment type="caution">
    <text evidence="2">The sequence shown here is derived from an EMBL/GenBank/DDBJ whole genome shotgun (WGS) entry which is preliminary data.</text>
</comment>
<dbReference type="PANTHER" id="PTHR35585:SF1">
    <property type="entry name" value="HHE DOMAIN PROTEIN (AFU_ORTHOLOGUE AFUA_4G00730)"/>
    <property type="match status" value="1"/>
</dbReference>
<sequence>MTRPQTMTETDVIDLLVHQHAMIRDLFAEVLEHSGDARKESFQKLVRLLAVHETAEEEIVHPTARRSLPGGEGMVDDRLQEEREAKEMLAELDGMDVHDPRFMPGLDRLRLAVLTHARAEERYEFDRLRDEFSDAQRRAMARAVKAAEATAPTHPHPGTESATANLTVGPLAAMVDRVRDIIRKD</sequence>
<reference evidence="2 3" key="1">
    <citation type="submission" date="2018-08" db="EMBL/GenBank/DDBJ databases">
        <title>Sequencing the genomes of 1000 actinobacteria strains.</title>
        <authorList>
            <person name="Klenk H.-P."/>
        </authorList>
    </citation>
    <scope>NUCLEOTIDE SEQUENCE [LARGE SCALE GENOMIC DNA]</scope>
    <source>
        <strain evidence="2 3">DSM 43927</strain>
    </source>
</reference>
<keyword evidence="3" id="KW-1185">Reference proteome</keyword>
<name>A0A3D9SFP2_9ACTN</name>
<protein>
    <submittedName>
        <fullName evidence="2">Hemerythrin HHE cation binding domain-containing protein</fullName>
    </submittedName>
</protein>
<accession>A0A3D9SFP2</accession>
<feature type="domain" description="Hemerythrin-like" evidence="1">
    <location>
        <begin position="12"/>
        <end position="125"/>
    </location>
</feature>
<evidence type="ECO:0000259" key="1">
    <source>
        <dbReference type="Pfam" id="PF01814"/>
    </source>
</evidence>
<dbReference type="InterPro" id="IPR012312">
    <property type="entry name" value="Hemerythrin-like"/>
</dbReference>
<organism evidence="2 3">
    <name type="scientific">Thermomonospora umbrina</name>
    <dbReference type="NCBI Taxonomy" id="111806"/>
    <lineage>
        <taxon>Bacteria</taxon>
        <taxon>Bacillati</taxon>
        <taxon>Actinomycetota</taxon>
        <taxon>Actinomycetes</taxon>
        <taxon>Streptosporangiales</taxon>
        <taxon>Thermomonosporaceae</taxon>
        <taxon>Thermomonospora</taxon>
    </lineage>
</organism>
<dbReference type="Gene3D" id="1.20.120.520">
    <property type="entry name" value="nmb1532 protein domain like"/>
    <property type="match status" value="1"/>
</dbReference>
<evidence type="ECO:0000313" key="2">
    <source>
        <dbReference type="EMBL" id="REE94722.1"/>
    </source>
</evidence>
<evidence type="ECO:0000313" key="3">
    <source>
        <dbReference type="Proteomes" id="UP000256661"/>
    </source>
</evidence>
<gene>
    <name evidence="2" type="ORF">DFJ69_0070</name>
</gene>
<dbReference type="PANTHER" id="PTHR35585">
    <property type="entry name" value="HHE DOMAIN PROTEIN (AFU_ORTHOLOGUE AFUA_4G00730)"/>
    <property type="match status" value="1"/>
</dbReference>
<dbReference type="Pfam" id="PF01814">
    <property type="entry name" value="Hemerythrin"/>
    <property type="match status" value="1"/>
</dbReference>
<proteinExistence type="predicted"/>
<dbReference type="RefSeq" id="WP_245973878.1">
    <property type="nucleotide sequence ID" value="NZ_QTTT01000001.1"/>
</dbReference>
<dbReference type="AlphaFoldDB" id="A0A3D9SFP2"/>
<dbReference type="Proteomes" id="UP000256661">
    <property type="component" value="Unassembled WGS sequence"/>
</dbReference>